<feature type="compositionally biased region" description="Polar residues" evidence="1">
    <location>
        <begin position="61"/>
        <end position="76"/>
    </location>
</feature>
<evidence type="ECO:0000313" key="3">
    <source>
        <dbReference type="Proteomes" id="UP000237000"/>
    </source>
</evidence>
<dbReference type="STRING" id="63057.A0A2P5CJL5"/>
<name>A0A2P5CJL5_TREOI</name>
<feature type="region of interest" description="Disordered" evidence="1">
    <location>
        <begin position="1"/>
        <end position="82"/>
    </location>
</feature>
<evidence type="ECO:0000313" key="2">
    <source>
        <dbReference type="EMBL" id="PON61214.1"/>
    </source>
</evidence>
<feature type="region of interest" description="Disordered" evidence="1">
    <location>
        <begin position="212"/>
        <end position="233"/>
    </location>
</feature>
<dbReference type="AlphaFoldDB" id="A0A2P5CJL5"/>
<comment type="caution">
    <text evidence="2">The sequence shown here is derived from an EMBL/GenBank/DDBJ whole genome shotgun (WGS) entry which is preliminary data.</text>
</comment>
<protein>
    <submittedName>
        <fullName evidence="2">Uncharacterized protein</fullName>
    </submittedName>
</protein>
<reference evidence="3" key="1">
    <citation type="submission" date="2016-06" db="EMBL/GenBank/DDBJ databases">
        <title>Parallel loss of symbiosis genes in relatives of nitrogen-fixing non-legume Parasponia.</title>
        <authorList>
            <person name="Van Velzen R."/>
            <person name="Holmer R."/>
            <person name="Bu F."/>
            <person name="Rutten L."/>
            <person name="Van Zeijl A."/>
            <person name="Liu W."/>
            <person name="Santuari L."/>
            <person name="Cao Q."/>
            <person name="Sharma T."/>
            <person name="Shen D."/>
            <person name="Roswanjaya Y."/>
            <person name="Wardhani T."/>
            <person name="Kalhor M.S."/>
            <person name="Jansen J."/>
            <person name="Van den Hoogen J."/>
            <person name="Gungor B."/>
            <person name="Hartog M."/>
            <person name="Hontelez J."/>
            <person name="Verver J."/>
            <person name="Yang W.-C."/>
            <person name="Schijlen E."/>
            <person name="Repin R."/>
            <person name="Schilthuizen M."/>
            <person name="Schranz E."/>
            <person name="Heidstra R."/>
            <person name="Miyata K."/>
            <person name="Fedorova E."/>
            <person name="Kohlen W."/>
            <person name="Bisseling T."/>
            <person name="Smit S."/>
            <person name="Geurts R."/>
        </authorList>
    </citation>
    <scope>NUCLEOTIDE SEQUENCE [LARGE SCALE GENOMIC DNA]</scope>
    <source>
        <strain evidence="3">cv. RG33-2</strain>
    </source>
</reference>
<keyword evidence="3" id="KW-1185">Reference proteome</keyword>
<organism evidence="2 3">
    <name type="scientific">Trema orientale</name>
    <name type="common">Charcoal tree</name>
    <name type="synonym">Celtis orientalis</name>
    <dbReference type="NCBI Taxonomy" id="63057"/>
    <lineage>
        <taxon>Eukaryota</taxon>
        <taxon>Viridiplantae</taxon>
        <taxon>Streptophyta</taxon>
        <taxon>Embryophyta</taxon>
        <taxon>Tracheophyta</taxon>
        <taxon>Spermatophyta</taxon>
        <taxon>Magnoliopsida</taxon>
        <taxon>eudicotyledons</taxon>
        <taxon>Gunneridae</taxon>
        <taxon>Pentapetalae</taxon>
        <taxon>rosids</taxon>
        <taxon>fabids</taxon>
        <taxon>Rosales</taxon>
        <taxon>Cannabaceae</taxon>
        <taxon>Trema</taxon>
    </lineage>
</organism>
<feature type="non-terminal residue" evidence="2">
    <location>
        <position position="233"/>
    </location>
</feature>
<sequence length="233" mass="25647">MTIGSGLRAPPSTLGSIAKSKTPEGTPPSKGKEKVDSSKKRKVTFDDIPPSSTTPPAPQPVNQTEPSIEPSSSAGASQVDKATEVLNQLRQLPEKAGMSTAFVDRFTSEEAWEKMKRRSPRVAFTAAMRMFANTAAAAVLMYDPVLESMIKGEKVEEMAQALENLEKTRKDEKTSFELEKKQLQEDLEKAKLEIGKLEEKVKNLEKTITEHPEALKKATEEAGRKAIEDFRAT</sequence>
<dbReference type="EMBL" id="JXTC01000357">
    <property type="protein sequence ID" value="PON61214.1"/>
    <property type="molecule type" value="Genomic_DNA"/>
</dbReference>
<evidence type="ECO:0000256" key="1">
    <source>
        <dbReference type="SAM" id="MobiDB-lite"/>
    </source>
</evidence>
<dbReference type="Proteomes" id="UP000237000">
    <property type="component" value="Unassembled WGS sequence"/>
</dbReference>
<dbReference type="InParanoid" id="A0A2P5CJL5"/>
<accession>A0A2P5CJL5</accession>
<proteinExistence type="predicted"/>
<gene>
    <name evidence="2" type="ORF">TorRG33x02_282350</name>
</gene>